<name>A0A5C3KT66_COPMA</name>
<dbReference type="InterPro" id="IPR001810">
    <property type="entry name" value="F-box_dom"/>
</dbReference>
<dbReference type="AlphaFoldDB" id="A0A5C3KT66"/>
<keyword evidence="3" id="KW-1185">Reference proteome</keyword>
<dbReference type="Gene3D" id="3.80.10.10">
    <property type="entry name" value="Ribonuclease Inhibitor"/>
    <property type="match status" value="1"/>
</dbReference>
<evidence type="ECO:0000313" key="2">
    <source>
        <dbReference type="EMBL" id="TFK23644.1"/>
    </source>
</evidence>
<dbReference type="Proteomes" id="UP000307440">
    <property type="component" value="Unassembled WGS sequence"/>
</dbReference>
<dbReference type="OrthoDB" id="3071584at2759"/>
<protein>
    <recommendedName>
        <fullName evidence="1">F-box domain-containing protein</fullName>
    </recommendedName>
</protein>
<sequence length="500" mass="56822">MEELPLEIWFLIIEYFSEEDLYSFIGVNRFFFNIGLDKRYREISLDLGEVHIRKLLDRISSEPQIASRIKKLNLHVHPTNAPRPVRNTGATPNKNRWLNPIRGAIKAVMGRIAAPQDQGPLDVDGMVAKLFILIPLMTTLEDLRIVPWALPPTFDLDRLFEFIWETCGHKLHRVSLCANLPRYRSLLKAKPAFPLLETLELEFSDNLFVLDPTEGDVLANDVLPFFNRLAPQVKTLKIRSFSKLDLSPLFAEAEPFTSLHTTLIRIPFNHGLRGNPAGLKEFLVRSNTLRKVTIRLTPMGLALDPAAEEPLCSWFKDCVSSPICFSKVDTLDICPTNQPGGISLLHDCVSRTFNNLTRFTVRDRYLKVEEAVSLAGALKACPRLTAFRLNILQLSGATYDAFARDLPQLRFLWMSVGEPASTEPSSSTSLETFRNYMSQRTYNDWNLWDLTIWQGGNEMDYETMLACARSIPSLRSFWGNGHMDFAPETRAPTLRPAQPI</sequence>
<dbReference type="PROSITE" id="PS50181">
    <property type="entry name" value="FBOX"/>
    <property type="match status" value="1"/>
</dbReference>
<gene>
    <name evidence="2" type="ORF">FA15DRAFT_670352</name>
</gene>
<reference evidence="2 3" key="1">
    <citation type="journal article" date="2019" name="Nat. Ecol. Evol.">
        <title>Megaphylogeny resolves global patterns of mushroom evolution.</title>
        <authorList>
            <person name="Varga T."/>
            <person name="Krizsan K."/>
            <person name="Foldi C."/>
            <person name="Dima B."/>
            <person name="Sanchez-Garcia M."/>
            <person name="Sanchez-Ramirez S."/>
            <person name="Szollosi G.J."/>
            <person name="Szarkandi J.G."/>
            <person name="Papp V."/>
            <person name="Albert L."/>
            <person name="Andreopoulos W."/>
            <person name="Angelini C."/>
            <person name="Antonin V."/>
            <person name="Barry K.W."/>
            <person name="Bougher N.L."/>
            <person name="Buchanan P."/>
            <person name="Buyck B."/>
            <person name="Bense V."/>
            <person name="Catcheside P."/>
            <person name="Chovatia M."/>
            <person name="Cooper J."/>
            <person name="Damon W."/>
            <person name="Desjardin D."/>
            <person name="Finy P."/>
            <person name="Geml J."/>
            <person name="Haridas S."/>
            <person name="Hughes K."/>
            <person name="Justo A."/>
            <person name="Karasinski D."/>
            <person name="Kautmanova I."/>
            <person name="Kiss B."/>
            <person name="Kocsube S."/>
            <person name="Kotiranta H."/>
            <person name="LaButti K.M."/>
            <person name="Lechner B.E."/>
            <person name="Liimatainen K."/>
            <person name="Lipzen A."/>
            <person name="Lukacs Z."/>
            <person name="Mihaltcheva S."/>
            <person name="Morgado L.N."/>
            <person name="Niskanen T."/>
            <person name="Noordeloos M.E."/>
            <person name="Ohm R.A."/>
            <person name="Ortiz-Santana B."/>
            <person name="Ovrebo C."/>
            <person name="Racz N."/>
            <person name="Riley R."/>
            <person name="Savchenko A."/>
            <person name="Shiryaev A."/>
            <person name="Soop K."/>
            <person name="Spirin V."/>
            <person name="Szebenyi C."/>
            <person name="Tomsovsky M."/>
            <person name="Tulloss R.E."/>
            <person name="Uehling J."/>
            <person name="Grigoriev I.V."/>
            <person name="Vagvolgyi C."/>
            <person name="Papp T."/>
            <person name="Martin F.M."/>
            <person name="Miettinen O."/>
            <person name="Hibbett D.S."/>
            <person name="Nagy L.G."/>
        </authorList>
    </citation>
    <scope>NUCLEOTIDE SEQUENCE [LARGE SCALE GENOMIC DNA]</scope>
    <source>
        <strain evidence="2 3">CBS 121175</strain>
    </source>
</reference>
<evidence type="ECO:0000313" key="3">
    <source>
        <dbReference type="Proteomes" id="UP000307440"/>
    </source>
</evidence>
<dbReference type="EMBL" id="ML210215">
    <property type="protein sequence ID" value="TFK23644.1"/>
    <property type="molecule type" value="Genomic_DNA"/>
</dbReference>
<proteinExistence type="predicted"/>
<dbReference type="InterPro" id="IPR032675">
    <property type="entry name" value="LRR_dom_sf"/>
</dbReference>
<accession>A0A5C3KT66</accession>
<feature type="domain" description="F-box" evidence="1">
    <location>
        <begin position="1"/>
        <end position="43"/>
    </location>
</feature>
<dbReference type="SUPFAM" id="SSF52047">
    <property type="entry name" value="RNI-like"/>
    <property type="match status" value="1"/>
</dbReference>
<evidence type="ECO:0000259" key="1">
    <source>
        <dbReference type="PROSITE" id="PS50181"/>
    </source>
</evidence>
<organism evidence="2 3">
    <name type="scientific">Coprinopsis marcescibilis</name>
    <name type="common">Agaric fungus</name>
    <name type="synonym">Psathyrella marcescibilis</name>
    <dbReference type="NCBI Taxonomy" id="230819"/>
    <lineage>
        <taxon>Eukaryota</taxon>
        <taxon>Fungi</taxon>
        <taxon>Dikarya</taxon>
        <taxon>Basidiomycota</taxon>
        <taxon>Agaricomycotina</taxon>
        <taxon>Agaricomycetes</taxon>
        <taxon>Agaricomycetidae</taxon>
        <taxon>Agaricales</taxon>
        <taxon>Agaricineae</taxon>
        <taxon>Psathyrellaceae</taxon>
        <taxon>Coprinopsis</taxon>
    </lineage>
</organism>